<keyword evidence="6" id="KW-1185">Reference proteome</keyword>
<dbReference type="PROSITE" id="PS00622">
    <property type="entry name" value="HTH_LUXR_1"/>
    <property type="match status" value="1"/>
</dbReference>
<name>A0ABS3V0F8_9ACTN</name>
<protein>
    <submittedName>
        <fullName evidence="5">AAA family ATPase</fullName>
    </submittedName>
</protein>
<dbReference type="Pfam" id="PF13191">
    <property type="entry name" value="AAA_16"/>
    <property type="match status" value="1"/>
</dbReference>
<dbReference type="InterPro" id="IPR000792">
    <property type="entry name" value="Tscrpt_reg_LuxR_C"/>
</dbReference>
<feature type="region of interest" description="Disordered" evidence="3">
    <location>
        <begin position="668"/>
        <end position="765"/>
    </location>
</feature>
<dbReference type="CDD" id="cd06170">
    <property type="entry name" value="LuxR_C_like"/>
    <property type="match status" value="1"/>
</dbReference>
<feature type="region of interest" description="Disordered" evidence="3">
    <location>
        <begin position="109"/>
        <end position="175"/>
    </location>
</feature>
<evidence type="ECO:0000259" key="4">
    <source>
        <dbReference type="PROSITE" id="PS50043"/>
    </source>
</evidence>
<feature type="compositionally biased region" description="Basic and acidic residues" evidence="3">
    <location>
        <begin position="109"/>
        <end position="124"/>
    </location>
</feature>
<dbReference type="Gene3D" id="1.10.10.10">
    <property type="entry name" value="Winged helix-like DNA-binding domain superfamily/Winged helix DNA-binding domain"/>
    <property type="match status" value="1"/>
</dbReference>
<evidence type="ECO:0000256" key="2">
    <source>
        <dbReference type="ARBA" id="ARBA00022840"/>
    </source>
</evidence>
<comment type="caution">
    <text evidence="5">The sequence shown here is derived from an EMBL/GenBank/DDBJ whole genome shotgun (WGS) entry which is preliminary data.</text>
</comment>
<dbReference type="PRINTS" id="PR00038">
    <property type="entry name" value="HTHLUXR"/>
</dbReference>
<organism evidence="5 6">
    <name type="scientific">Actinoplanes flavus</name>
    <dbReference type="NCBI Taxonomy" id="2820290"/>
    <lineage>
        <taxon>Bacteria</taxon>
        <taxon>Bacillati</taxon>
        <taxon>Actinomycetota</taxon>
        <taxon>Actinomycetes</taxon>
        <taxon>Micromonosporales</taxon>
        <taxon>Micromonosporaceae</taxon>
        <taxon>Actinoplanes</taxon>
    </lineage>
</organism>
<dbReference type="Pfam" id="PF00196">
    <property type="entry name" value="GerE"/>
    <property type="match status" value="1"/>
</dbReference>
<evidence type="ECO:0000313" key="6">
    <source>
        <dbReference type="Proteomes" id="UP000679690"/>
    </source>
</evidence>
<dbReference type="InterPro" id="IPR036388">
    <property type="entry name" value="WH-like_DNA-bd_sf"/>
</dbReference>
<dbReference type="SMART" id="SM00421">
    <property type="entry name" value="HTH_LUXR"/>
    <property type="match status" value="1"/>
</dbReference>
<feature type="region of interest" description="Disordered" evidence="3">
    <location>
        <begin position="396"/>
        <end position="428"/>
    </location>
</feature>
<keyword evidence="2" id="KW-0067">ATP-binding</keyword>
<dbReference type="PANTHER" id="PTHR16305:SF35">
    <property type="entry name" value="TRANSCRIPTIONAL ACTIVATOR DOMAIN"/>
    <property type="match status" value="1"/>
</dbReference>
<evidence type="ECO:0000256" key="3">
    <source>
        <dbReference type="SAM" id="MobiDB-lite"/>
    </source>
</evidence>
<dbReference type="InterPro" id="IPR041664">
    <property type="entry name" value="AAA_16"/>
</dbReference>
<keyword evidence="1" id="KW-0547">Nucleotide-binding</keyword>
<dbReference type="SUPFAM" id="SSF52540">
    <property type="entry name" value="P-loop containing nucleoside triphosphate hydrolases"/>
    <property type="match status" value="1"/>
</dbReference>
<gene>
    <name evidence="5" type="ORF">J5X75_43215</name>
</gene>
<feature type="compositionally biased region" description="Low complexity" evidence="3">
    <location>
        <begin position="162"/>
        <end position="175"/>
    </location>
</feature>
<feature type="compositionally biased region" description="Gly residues" evidence="3">
    <location>
        <begin position="125"/>
        <end position="161"/>
    </location>
</feature>
<evidence type="ECO:0000313" key="5">
    <source>
        <dbReference type="EMBL" id="MBO3744320.1"/>
    </source>
</evidence>
<dbReference type="InterPro" id="IPR016032">
    <property type="entry name" value="Sig_transdc_resp-reg_C-effctor"/>
</dbReference>
<dbReference type="PROSITE" id="PS50043">
    <property type="entry name" value="HTH_LUXR_2"/>
    <property type="match status" value="1"/>
</dbReference>
<dbReference type="SUPFAM" id="SSF48452">
    <property type="entry name" value="TPR-like"/>
    <property type="match status" value="1"/>
</dbReference>
<proteinExistence type="predicted"/>
<dbReference type="InterPro" id="IPR011990">
    <property type="entry name" value="TPR-like_helical_dom_sf"/>
</dbReference>
<feature type="domain" description="HTH luxR-type" evidence="4">
    <location>
        <begin position="1131"/>
        <end position="1196"/>
    </location>
</feature>
<dbReference type="InterPro" id="IPR027417">
    <property type="entry name" value="P-loop_NTPase"/>
</dbReference>
<sequence length="1200" mass="123514">MADNARVTAVRVENGPHERACGRGPARMSRLVARVTEVVALDRLRAAAAAGSGAVVLITGEAGIGKTAVVEEFSARATAAGATVLTGRADPGEGAPAFWPWSRLLDRGSPDRGLPDRGLPDHGPLDGGPLDGGPLNGGPLDGGPLDGGPLDGGPLDGGLPDGGSPDRGLLDGGLVDRGLPDRGLLDHGSLGRGLPGLGSFPAAGGEPGEPPATVRFRVIHATVQLLRAAAASTDGGLVLVLEDLHWADPASLALLAALARDVAGAPILVVVTARALDIDLPGAEVLTLGPWNQAAVTDYLTQHTDGPVHPSWPPVVHRLGGGNPLYTRELARLLDGRLRRPATAVDPPDGLLRLAGRRTATLTPACRHLLGLAAALGPEIDVPLLARITAASPGAASSPAVSSPVASSPVASSPVASSPVASSPAASWPAAPSSAASSAVASSPVVSSPVVSSPVVSSSAASSSKASSSAASAGIETAGIEPLLAEAIEAGVLAEDRLAPARLRFTHELLREARYAELSRTERITAHRRIAEALHGSGADPAETARHRIRCAVDDESRQAARDACEAAAREAGRRLDHHAAATWLGQALDLFPADPELRLNRARAASRDGLLALAVADCAAVLDLAEAENRPGLATAAALVVRGYGGQVAPALARLCERALTLSNAEADRPPAVPGLEAGRPSSVSGLEAGRPSSVSGLEAGRPSSVSGLEAGRPSSVSGLEAGRPSSVSGLEADRPSSVSGPEADRALADFGSDGDRVPAVPGAEGGQAERAELLAHYACLLVETGNHARAEDFSRQAMALAERTGDPRAMAAAVHARHEVLDPFADTGEVLDLAGRSCRLATASGRVDAELWGRLWRLDALLTLGDLPAYDVEVTGLADLADRIGWPVARWHLLRARAARLLLSGRIKAARETADEAFALAGTFEEQPARELHSAFLTCLAPFTGEPPPWPADLPGAIADFGAEPIVAANLARLSIQAGDQLAGIECARRLRAMLPDLPRDGRHTFVALSAGELAAWLGDTDLTATAYALALPRANRFLNAMTACYGAIARPLGLMATALGDREAAARHFTDAIAREERCGAAPFAAQSLLGYAVSVHDADPRLARTLAGRALAIARRLALPALAAAAAELTRDELTAREREIATLAAEGLPNRRIADRLHISERTVETHVRNTLAKLGVTNRTQLAARLRPGAGTQY</sequence>
<accession>A0ABS3V0F8</accession>
<dbReference type="Proteomes" id="UP000679690">
    <property type="component" value="Unassembled WGS sequence"/>
</dbReference>
<reference evidence="5 6" key="1">
    <citation type="submission" date="2021-03" db="EMBL/GenBank/DDBJ databases">
        <title>Actinoplanes flavus sp. nov., a novel actinomycete isolated from Coconut Palm rhizosphere soil.</title>
        <authorList>
            <person name="Luo X."/>
        </authorList>
    </citation>
    <scope>NUCLEOTIDE SEQUENCE [LARGE SCALE GENOMIC DNA]</scope>
    <source>
        <strain evidence="5 6">NEAU-H7</strain>
    </source>
</reference>
<dbReference type="SUPFAM" id="SSF46894">
    <property type="entry name" value="C-terminal effector domain of the bipartite response regulators"/>
    <property type="match status" value="1"/>
</dbReference>
<evidence type="ECO:0000256" key="1">
    <source>
        <dbReference type="ARBA" id="ARBA00022741"/>
    </source>
</evidence>
<dbReference type="EMBL" id="JAGFNS010000061">
    <property type="protein sequence ID" value="MBO3744320.1"/>
    <property type="molecule type" value="Genomic_DNA"/>
</dbReference>
<dbReference type="PANTHER" id="PTHR16305">
    <property type="entry name" value="TESTICULAR SOLUBLE ADENYLYL CYCLASE"/>
    <property type="match status" value="1"/>
</dbReference>